<comment type="caution">
    <text evidence="8">The sequence shown here is derived from an EMBL/GenBank/DDBJ whole genome shotgun (WGS) entry which is preliminary data.</text>
</comment>
<evidence type="ECO:0000256" key="3">
    <source>
        <dbReference type="ARBA" id="ARBA00009431"/>
    </source>
</evidence>
<keyword evidence="4" id="KW-0813">Transport</keyword>
<dbReference type="PANTHER" id="PTHR11028">
    <property type="entry name" value="VACUOLAR ATP SYNTHASE SUBUNIT AC39"/>
    <property type="match status" value="1"/>
</dbReference>
<dbReference type="InterPro" id="IPR036079">
    <property type="entry name" value="ATPase_csu/dsu_sf"/>
</dbReference>
<dbReference type="Gene3D" id="3.40.50.1820">
    <property type="entry name" value="alpha/beta hydrolase"/>
    <property type="match status" value="1"/>
</dbReference>
<keyword evidence="9" id="KW-1185">Reference proteome</keyword>
<name>A0ABR2RIF3_9ROSI</name>
<evidence type="ECO:0000313" key="8">
    <source>
        <dbReference type="EMBL" id="KAK9012564.1"/>
    </source>
</evidence>
<dbReference type="Gene3D" id="1.20.1690.10">
    <property type="entry name" value="V-type ATP synthase subunit C domain"/>
    <property type="match status" value="2"/>
</dbReference>
<organism evidence="8 9">
    <name type="scientific">Hibiscus sabdariffa</name>
    <name type="common">roselle</name>
    <dbReference type="NCBI Taxonomy" id="183260"/>
    <lineage>
        <taxon>Eukaryota</taxon>
        <taxon>Viridiplantae</taxon>
        <taxon>Streptophyta</taxon>
        <taxon>Embryophyta</taxon>
        <taxon>Tracheophyta</taxon>
        <taxon>Spermatophyta</taxon>
        <taxon>Magnoliopsida</taxon>
        <taxon>eudicotyledons</taxon>
        <taxon>Gunneridae</taxon>
        <taxon>Pentapetalae</taxon>
        <taxon>rosids</taxon>
        <taxon>malvids</taxon>
        <taxon>Malvales</taxon>
        <taxon>Malvaceae</taxon>
        <taxon>Malvoideae</taxon>
        <taxon>Hibiscus</taxon>
    </lineage>
</organism>
<dbReference type="InterPro" id="IPR001563">
    <property type="entry name" value="Peptidase_S10"/>
</dbReference>
<dbReference type="SUPFAM" id="SSF103486">
    <property type="entry name" value="V-type ATP synthase subunit C"/>
    <property type="match status" value="1"/>
</dbReference>
<dbReference type="InterPro" id="IPR018202">
    <property type="entry name" value="Ser_caboxypep_ser_AS"/>
</dbReference>
<dbReference type="SUPFAM" id="SSF53474">
    <property type="entry name" value="alpha/beta-Hydrolases"/>
    <property type="match status" value="1"/>
</dbReference>
<comment type="subcellular location">
    <subcellularLocation>
        <location evidence="1">Secreted</location>
    </subcellularLocation>
</comment>
<comment type="similarity">
    <text evidence="3">Belongs to the peptidase S10 family.</text>
</comment>
<dbReference type="Proteomes" id="UP001396334">
    <property type="component" value="Unassembled WGS sequence"/>
</dbReference>
<dbReference type="InterPro" id="IPR029058">
    <property type="entry name" value="AB_hydrolase_fold"/>
</dbReference>
<evidence type="ECO:0000256" key="5">
    <source>
        <dbReference type="ARBA" id="ARBA00022525"/>
    </source>
</evidence>
<dbReference type="InterPro" id="IPR002843">
    <property type="entry name" value="ATPase_V0-cplx_csu/dsu"/>
</dbReference>
<dbReference type="InterPro" id="IPR035067">
    <property type="entry name" value="V-type_ATPase_csu/dsu"/>
</dbReference>
<dbReference type="Pfam" id="PF01992">
    <property type="entry name" value="vATP-synt_AC39"/>
    <property type="match status" value="1"/>
</dbReference>
<evidence type="ECO:0000313" key="9">
    <source>
        <dbReference type="Proteomes" id="UP001396334"/>
    </source>
</evidence>
<keyword evidence="6" id="KW-0375">Hydrogen ion transport</keyword>
<evidence type="ECO:0000256" key="4">
    <source>
        <dbReference type="ARBA" id="ARBA00022448"/>
    </source>
</evidence>
<comment type="similarity">
    <text evidence="2">Belongs to the V-ATPase V0D/AC39 subunit family.</text>
</comment>
<accession>A0ABR2RIF3</accession>
<reference evidence="8 9" key="1">
    <citation type="journal article" date="2024" name="G3 (Bethesda)">
        <title>Genome assembly of Hibiscus sabdariffa L. provides insights into metabolisms of medicinal natural products.</title>
        <authorList>
            <person name="Kim T."/>
        </authorList>
    </citation>
    <scope>NUCLEOTIDE SEQUENCE [LARGE SCALE GENOMIC DNA]</scope>
    <source>
        <strain evidence="8">TK-2024</strain>
        <tissue evidence="8">Old leaves</tissue>
    </source>
</reference>
<evidence type="ECO:0000256" key="1">
    <source>
        <dbReference type="ARBA" id="ARBA00004613"/>
    </source>
</evidence>
<evidence type="ECO:0000256" key="7">
    <source>
        <dbReference type="ARBA" id="ARBA00023065"/>
    </source>
</evidence>
<evidence type="ECO:0008006" key="10">
    <source>
        <dbReference type="Google" id="ProtNLM"/>
    </source>
</evidence>
<dbReference type="PRINTS" id="PR00724">
    <property type="entry name" value="CRBOXYPTASEC"/>
</dbReference>
<dbReference type="InterPro" id="IPR044911">
    <property type="entry name" value="V-type_ATPase_csu/dsu_dom_3"/>
</dbReference>
<dbReference type="Gene3D" id="1.10.132.50">
    <property type="entry name" value="ATP synthase (C/AC39) subunit, domain 3"/>
    <property type="match status" value="1"/>
</dbReference>
<protein>
    <recommendedName>
        <fullName evidence="10">Carboxypeptidase</fullName>
    </recommendedName>
</protein>
<keyword evidence="7" id="KW-0406">Ion transport</keyword>
<keyword evidence="5" id="KW-0964">Secreted</keyword>
<evidence type="ECO:0000256" key="6">
    <source>
        <dbReference type="ARBA" id="ARBA00022781"/>
    </source>
</evidence>
<dbReference type="EMBL" id="JBBPBN010000022">
    <property type="protein sequence ID" value="KAK9012564.1"/>
    <property type="molecule type" value="Genomic_DNA"/>
</dbReference>
<sequence>MYGFEAMTFNIHGGYLEAIVRGHRAGLLTAADYNNLCQCETLDDIKMHLSATEYGPYLQNEPSPLHTTTIVEKCTLKLVDEYKHMLCQATEPLSTFLEYITYGHMIDNVVLIVTGTLHERDVQELLEKCHPLGMFDSIATLAVAQNMRELYRLVLVDTPLAPYFSECITSEDLDDMNIEIMRNTLYKAYLEDFYKFCQKLGGATAEIMSDLLAFEADRRAVNITINSIGTELTRDDRRKLYSNFGLLYPYGHEELAVCEDIDQVRGAMEKYPPYQSIFSKLSYGESQMLDKAFYEEEVKRLCLAFEQQFHYGVFFAYMRLREQEIRNLMWISEQESKKPAVRHWNNPRPRSYKYMQSVGNSGNQLRQHDNHSFRQYSGYIVTDADHGRALFYYFVECSANTDDLKPVTLWLNGGPGCSSLGFGAFMETGPFQPGENGTLTKNPFSWNIESHMLYLESPIGVGFSYSNTSNDYILWNDTQTAEDNYRFILKWLEEFPQFKECEFFIAGESYAGHYIPQLAALLVEHNKNPNNEPVNLKAIAIGNPLLDLDISVLAGDYLWSHGAISDETLFLEKTVCNDSKYMHEYVHSGWSKGCNDVFNRVADEVGVDVGFDDLLLPICASSNHAEQFRLKGQLGKIHSAVSRRTKKGDPCLEGRVFTYLNRPDVQKALHANTTNLPFHWDFCLGPLVYNEENLEINIIPLVSTLIKEGLPVFLYSGDQDAKIPLTQTRIIANNIAKDLKLVPLSKYGTWYEPWYKEQKQVGGWTQSFGKKGEAAVLTYATVRGAAHEVPFTSPSQALTLFHSFLNGIPLPTRPSH</sequence>
<dbReference type="InterPro" id="IPR016727">
    <property type="entry name" value="ATPase_V0-cplx_dsu"/>
</dbReference>
<evidence type="ECO:0000256" key="2">
    <source>
        <dbReference type="ARBA" id="ARBA00006709"/>
    </source>
</evidence>
<gene>
    <name evidence="8" type="ORF">V6N11_040609</name>
</gene>
<dbReference type="Pfam" id="PF00450">
    <property type="entry name" value="Peptidase_S10"/>
    <property type="match status" value="1"/>
</dbReference>
<proteinExistence type="inferred from homology"/>
<dbReference type="PROSITE" id="PS00131">
    <property type="entry name" value="CARBOXYPEPT_SER_SER"/>
    <property type="match status" value="1"/>
</dbReference>